<feature type="compositionally biased region" description="Polar residues" evidence="1">
    <location>
        <begin position="27"/>
        <end position="44"/>
    </location>
</feature>
<gene>
    <name evidence="4" type="ORF">B0H50_11121</name>
</gene>
<dbReference type="Pfam" id="PF13084">
    <property type="entry name" value="DUF3943"/>
    <property type="match status" value="1"/>
</dbReference>
<feature type="chain" id="PRO_5045658559" evidence="2">
    <location>
        <begin position="20"/>
        <end position="490"/>
    </location>
</feature>
<dbReference type="Proteomes" id="UP000245523">
    <property type="component" value="Unassembled WGS sequence"/>
</dbReference>
<comment type="caution">
    <text evidence="4">The sequence shown here is derived from an EMBL/GenBank/DDBJ whole genome shotgun (WGS) entry which is preliminary data.</text>
</comment>
<accession>A0ABX5LM01</accession>
<sequence length="490" mass="55965">MKIKLFFLSLAFLSALAFADETPQTAATDTSSVESKQPAGNSDSIPEYTPRTPTGKRLPVIVPFIGVLAQDGLVWVWDRYVLQKDYAKVGPSYWKRNYREGWRWDDNHFAINFFGHPYQGNMYYATARASGYDFYESYFFALTGSYFWEMFCETEYPAPNDLIATSVGGTIYGEMLYRISTRALAKPNAGILDNIFAFIASPMAYVQEKWHGPSPTNPGYAPMKWSIFAGLGKRFGSEYRYDGEDGKLQDSDDWDAGSMTYGLNLVYGSPNRKIKEPFEYFTFDFSQDQSEDGMMMRMNSVGKLKNLHFHAGENWMDFATYLHFDTFYGDLVEMSALAIGLGADVNIDLSESLRFRMIHMPSYIILGSSDFNYDDVLAAADTNYQVTRKYQYSLGLSYKSTIELELKNWGKFYNYIAAYLFRTIPNTEPHYGTNGYDFVIFNNAGIEAYLPADFGLGLRLNSYVKIAAYERVPPMSRTMHAVNLYVRYNI</sequence>
<evidence type="ECO:0000313" key="5">
    <source>
        <dbReference type="Proteomes" id="UP000245523"/>
    </source>
</evidence>
<organism evidence="4 5">
    <name type="scientific">Hallerella porci</name>
    <dbReference type="NCBI Taxonomy" id="1945871"/>
    <lineage>
        <taxon>Bacteria</taxon>
        <taxon>Pseudomonadati</taxon>
        <taxon>Fibrobacterota</taxon>
        <taxon>Fibrobacteria</taxon>
        <taxon>Fibrobacterales</taxon>
        <taxon>Fibrobacteraceae</taxon>
        <taxon>Hallerella</taxon>
    </lineage>
</organism>
<evidence type="ECO:0000259" key="3">
    <source>
        <dbReference type="Pfam" id="PF13084"/>
    </source>
</evidence>
<dbReference type="InterPro" id="IPR025079">
    <property type="entry name" value="DUF3943"/>
</dbReference>
<evidence type="ECO:0000256" key="1">
    <source>
        <dbReference type="SAM" id="MobiDB-lite"/>
    </source>
</evidence>
<feature type="domain" description="DUF3943" evidence="3">
    <location>
        <begin position="101"/>
        <end position="203"/>
    </location>
</feature>
<keyword evidence="5" id="KW-1185">Reference proteome</keyword>
<keyword evidence="2" id="KW-0732">Signal</keyword>
<evidence type="ECO:0000256" key="2">
    <source>
        <dbReference type="SAM" id="SignalP"/>
    </source>
</evidence>
<evidence type="ECO:0000313" key="4">
    <source>
        <dbReference type="EMBL" id="PWL01147.1"/>
    </source>
</evidence>
<proteinExistence type="predicted"/>
<name>A0ABX5LM01_9BACT</name>
<feature type="region of interest" description="Disordered" evidence="1">
    <location>
        <begin position="27"/>
        <end position="51"/>
    </location>
</feature>
<dbReference type="EMBL" id="QGHD01000011">
    <property type="protein sequence ID" value="PWL01147.1"/>
    <property type="molecule type" value="Genomic_DNA"/>
</dbReference>
<dbReference type="RefSeq" id="WP_106198799.1">
    <property type="nucleotide sequence ID" value="NZ_JAXEIU010000047.1"/>
</dbReference>
<reference evidence="4 5" key="1">
    <citation type="submission" date="2018-05" db="EMBL/GenBank/DDBJ databases">
        <title>Animal gut microbial communities from fecal samples from Wisconsin, USA.</title>
        <authorList>
            <person name="Neumann A."/>
        </authorList>
    </citation>
    <scope>NUCLEOTIDE SEQUENCE [LARGE SCALE GENOMIC DNA]</scope>
    <source>
        <strain evidence="4 5">UWS4</strain>
    </source>
</reference>
<feature type="signal peptide" evidence="2">
    <location>
        <begin position="1"/>
        <end position="19"/>
    </location>
</feature>
<protein>
    <submittedName>
        <fullName evidence="4">Uncharacterized protein DUF3943</fullName>
    </submittedName>
</protein>